<evidence type="ECO:0000313" key="3">
    <source>
        <dbReference type="Proteomes" id="UP000294200"/>
    </source>
</evidence>
<feature type="region of interest" description="Disordered" evidence="1">
    <location>
        <begin position="35"/>
        <end position="54"/>
    </location>
</feature>
<dbReference type="EMBL" id="MWML01000001">
    <property type="protein sequence ID" value="TCG10122.1"/>
    <property type="molecule type" value="Genomic_DNA"/>
</dbReference>
<name>A0A4R0XL25_9BURK</name>
<dbReference type="AlphaFoldDB" id="A0A4R0XL25"/>
<sequence>MAFVIYRVFRDPVLQRRRDGVLPLVTNVNRKFRNKPEQRRRRMIPDSRPQTGQTPTAIVFAERRRRRLARAPH</sequence>
<evidence type="ECO:0000313" key="2">
    <source>
        <dbReference type="EMBL" id="TCG10122.1"/>
    </source>
</evidence>
<accession>A0A4R0XL25</accession>
<reference evidence="2 3" key="1">
    <citation type="submission" date="2017-02" db="EMBL/GenBank/DDBJ databases">
        <title>Paraburkholderia sophoroidis sp. nov. and Paraburkholderia steynii sp. nov. rhizobial symbionts of the fynbos legume Hypocalyptus sophoroides.</title>
        <authorList>
            <person name="Steenkamp E.T."/>
            <person name="Beukes C.W."/>
            <person name="Van Zyl E."/>
            <person name="Avontuur J."/>
            <person name="Chan W.Y."/>
            <person name="Hassen A."/>
            <person name="Palmer M."/>
            <person name="Mthombeni L."/>
            <person name="Phalane F."/>
            <person name="Sereme K."/>
            <person name="Venter S.N."/>
        </authorList>
    </citation>
    <scope>NUCLEOTIDE SEQUENCE [LARGE SCALE GENOMIC DNA]</scope>
    <source>
        <strain evidence="2 3">HC1.1ba</strain>
    </source>
</reference>
<proteinExistence type="predicted"/>
<keyword evidence="3" id="KW-1185">Reference proteome</keyword>
<evidence type="ECO:0000256" key="1">
    <source>
        <dbReference type="SAM" id="MobiDB-lite"/>
    </source>
</evidence>
<comment type="caution">
    <text evidence="2">The sequence shown here is derived from an EMBL/GenBank/DDBJ whole genome shotgun (WGS) entry which is preliminary data.</text>
</comment>
<dbReference type="Proteomes" id="UP000294200">
    <property type="component" value="Unassembled WGS sequence"/>
</dbReference>
<organism evidence="2 3">
    <name type="scientific">Paraburkholderia steynii</name>
    <dbReference type="NCBI Taxonomy" id="1245441"/>
    <lineage>
        <taxon>Bacteria</taxon>
        <taxon>Pseudomonadati</taxon>
        <taxon>Pseudomonadota</taxon>
        <taxon>Betaproteobacteria</taxon>
        <taxon>Burkholderiales</taxon>
        <taxon>Burkholderiaceae</taxon>
        <taxon>Paraburkholderia</taxon>
    </lineage>
</organism>
<protein>
    <submittedName>
        <fullName evidence="2">Uncharacterized protein</fullName>
    </submittedName>
</protein>
<gene>
    <name evidence="2" type="ORF">BZM27_00065</name>
</gene>